<dbReference type="Gene3D" id="3.30.420.10">
    <property type="entry name" value="Ribonuclease H-like superfamily/Ribonuclease H"/>
    <property type="match status" value="1"/>
</dbReference>
<dbReference type="HOGENOM" id="CLU_437604_0_0_1"/>
<evidence type="ECO:0000313" key="6">
    <source>
        <dbReference type="EMBL" id="EDW71295.1"/>
    </source>
</evidence>
<dbReference type="EMBL" id="CH940661">
    <property type="protein sequence ID" value="EDW71295.1"/>
    <property type="molecule type" value="Genomic_DNA"/>
</dbReference>
<dbReference type="SUPFAM" id="SSF53098">
    <property type="entry name" value="Ribonuclease H-like"/>
    <property type="match status" value="1"/>
</dbReference>
<evidence type="ECO:0000256" key="2">
    <source>
        <dbReference type="ARBA" id="ARBA00022723"/>
    </source>
</evidence>
<dbReference type="InterPro" id="IPR037432">
    <property type="entry name" value="Mut-7_DEDDy_dom"/>
</dbReference>
<reference evidence="6 7" key="1">
    <citation type="journal article" date="2007" name="Nature">
        <title>Evolution of genes and genomes on the Drosophila phylogeny.</title>
        <authorList>
            <consortium name="Drosophila 12 Genomes Consortium"/>
            <person name="Clark A.G."/>
            <person name="Eisen M.B."/>
            <person name="Smith D.R."/>
            <person name="Bergman C.M."/>
            <person name="Oliver B."/>
            <person name="Markow T.A."/>
            <person name="Kaufman T.C."/>
            <person name="Kellis M."/>
            <person name="Gelbart W."/>
            <person name="Iyer V.N."/>
            <person name="Pollard D.A."/>
            <person name="Sackton T.B."/>
            <person name="Larracuente A.M."/>
            <person name="Singh N.D."/>
            <person name="Abad J.P."/>
            <person name="Abt D.N."/>
            <person name="Adryan B."/>
            <person name="Aguade M."/>
            <person name="Akashi H."/>
            <person name="Anderson W.W."/>
            <person name="Aquadro C.F."/>
            <person name="Ardell D.H."/>
            <person name="Arguello R."/>
            <person name="Artieri C.G."/>
            <person name="Barbash D.A."/>
            <person name="Barker D."/>
            <person name="Barsanti P."/>
            <person name="Batterham P."/>
            <person name="Batzoglou S."/>
            <person name="Begun D."/>
            <person name="Bhutkar A."/>
            <person name="Blanco E."/>
            <person name="Bosak S.A."/>
            <person name="Bradley R.K."/>
            <person name="Brand A.D."/>
            <person name="Brent M.R."/>
            <person name="Brooks A.N."/>
            <person name="Brown R.H."/>
            <person name="Butlin R.K."/>
            <person name="Caggese C."/>
            <person name="Calvi B.R."/>
            <person name="Bernardo de Carvalho A."/>
            <person name="Caspi A."/>
            <person name="Castrezana S."/>
            <person name="Celniker S.E."/>
            <person name="Chang J.L."/>
            <person name="Chapple C."/>
            <person name="Chatterji S."/>
            <person name="Chinwalla A."/>
            <person name="Civetta A."/>
            <person name="Clifton S.W."/>
            <person name="Comeron J.M."/>
            <person name="Costello J.C."/>
            <person name="Coyne J.A."/>
            <person name="Daub J."/>
            <person name="David R.G."/>
            <person name="Delcher A.L."/>
            <person name="Delehaunty K."/>
            <person name="Do C.B."/>
            <person name="Ebling H."/>
            <person name="Edwards K."/>
            <person name="Eickbush T."/>
            <person name="Evans J.D."/>
            <person name="Filipski A."/>
            <person name="Findeiss S."/>
            <person name="Freyhult E."/>
            <person name="Fulton L."/>
            <person name="Fulton R."/>
            <person name="Garcia A.C."/>
            <person name="Gardiner A."/>
            <person name="Garfield D.A."/>
            <person name="Garvin B.E."/>
            <person name="Gibson G."/>
            <person name="Gilbert D."/>
            <person name="Gnerre S."/>
            <person name="Godfrey J."/>
            <person name="Good R."/>
            <person name="Gotea V."/>
            <person name="Gravely B."/>
            <person name="Greenberg A.J."/>
            <person name="Griffiths-Jones S."/>
            <person name="Gross S."/>
            <person name="Guigo R."/>
            <person name="Gustafson E.A."/>
            <person name="Haerty W."/>
            <person name="Hahn M.W."/>
            <person name="Halligan D.L."/>
            <person name="Halpern A.L."/>
            <person name="Halter G.M."/>
            <person name="Han M.V."/>
            <person name="Heger A."/>
            <person name="Hillier L."/>
            <person name="Hinrichs A.S."/>
            <person name="Holmes I."/>
            <person name="Hoskins R.A."/>
            <person name="Hubisz M.J."/>
            <person name="Hultmark D."/>
            <person name="Huntley M.A."/>
            <person name="Jaffe D.B."/>
            <person name="Jagadeeshan S."/>
            <person name="Jeck W.R."/>
            <person name="Johnson J."/>
            <person name="Jones C.D."/>
            <person name="Jordan W.C."/>
            <person name="Karpen G.H."/>
            <person name="Kataoka E."/>
            <person name="Keightley P.D."/>
            <person name="Kheradpour P."/>
            <person name="Kirkness E.F."/>
            <person name="Koerich L.B."/>
            <person name="Kristiansen K."/>
            <person name="Kudrna D."/>
            <person name="Kulathinal R.J."/>
            <person name="Kumar S."/>
            <person name="Kwok R."/>
            <person name="Lander E."/>
            <person name="Langley C.H."/>
            <person name="Lapoint R."/>
            <person name="Lazzaro B.P."/>
            <person name="Lee S.J."/>
            <person name="Levesque L."/>
            <person name="Li R."/>
            <person name="Lin C.F."/>
            <person name="Lin M.F."/>
            <person name="Lindblad-Toh K."/>
            <person name="Llopart A."/>
            <person name="Long M."/>
            <person name="Low L."/>
            <person name="Lozovsky E."/>
            <person name="Lu J."/>
            <person name="Luo M."/>
            <person name="Machado C.A."/>
            <person name="Makalowski W."/>
            <person name="Marzo M."/>
            <person name="Matsuda M."/>
            <person name="Matzkin L."/>
            <person name="McAllister B."/>
            <person name="McBride C.S."/>
            <person name="McKernan B."/>
            <person name="McKernan K."/>
            <person name="Mendez-Lago M."/>
            <person name="Minx P."/>
            <person name="Mollenhauer M.U."/>
            <person name="Montooth K."/>
            <person name="Mount S.M."/>
            <person name="Mu X."/>
            <person name="Myers E."/>
            <person name="Negre B."/>
            <person name="Newfeld S."/>
            <person name="Nielsen R."/>
            <person name="Noor M.A."/>
            <person name="O'Grady P."/>
            <person name="Pachter L."/>
            <person name="Papaceit M."/>
            <person name="Parisi M.J."/>
            <person name="Parisi M."/>
            <person name="Parts L."/>
            <person name="Pedersen J.S."/>
            <person name="Pesole G."/>
            <person name="Phillippy A.M."/>
            <person name="Ponting C.P."/>
            <person name="Pop M."/>
            <person name="Porcelli D."/>
            <person name="Powell J.R."/>
            <person name="Prohaska S."/>
            <person name="Pruitt K."/>
            <person name="Puig M."/>
            <person name="Quesneville H."/>
            <person name="Ram K.R."/>
            <person name="Rand D."/>
            <person name="Rasmussen M.D."/>
            <person name="Reed L.K."/>
            <person name="Reenan R."/>
            <person name="Reily A."/>
            <person name="Remington K.A."/>
            <person name="Rieger T.T."/>
            <person name="Ritchie M.G."/>
            <person name="Robin C."/>
            <person name="Rogers Y.H."/>
            <person name="Rohde C."/>
            <person name="Rozas J."/>
            <person name="Rubenfield M.J."/>
            <person name="Ruiz A."/>
            <person name="Russo S."/>
            <person name="Salzberg S.L."/>
            <person name="Sanchez-Gracia A."/>
            <person name="Saranga D.J."/>
            <person name="Sato H."/>
            <person name="Schaeffer S.W."/>
            <person name="Schatz M.C."/>
            <person name="Schlenke T."/>
            <person name="Schwartz R."/>
            <person name="Segarra C."/>
            <person name="Singh R.S."/>
            <person name="Sirot L."/>
            <person name="Sirota M."/>
            <person name="Sisneros N.B."/>
            <person name="Smith C.D."/>
            <person name="Smith T.F."/>
            <person name="Spieth J."/>
            <person name="Stage D.E."/>
            <person name="Stark A."/>
            <person name="Stephan W."/>
            <person name="Strausberg R.L."/>
            <person name="Strempel S."/>
            <person name="Sturgill D."/>
            <person name="Sutton G."/>
            <person name="Sutton G.G."/>
            <person name="Tao W."/>
            <person name="Teichmann S."/>
            <person name="Tobari Y.N."/>
            <person name="Tomimura Y."/>
            <person name="Tsolas J.M."/>
            <person name="Valente V.L."/>
            <person name="Venter E."/>
            <person name="Venter J.C."/>
            <person name="Vicario S."/>
            <person name="Vieira F.G."/>
            <person name="Vilella A.J."/>
            <person name="Villasante A."/>
            <person name="Walenz B."/>
            <person name="Wang J."/>
            <person name="Wasserman M."/>
            <person name="Watts T."/>
            <person name="Wilson D."/>
            <person name="Wilson R.K."/>
            <person name="Wing R.A."/>
            <person name="Wolfner M.F."/>
            <person name="Wong A."/>
            <person name="Wong G.K."/>
            <person name="Wu C.I."/>
            <person name="Wu G."/>
            <person name="Yamamoto D."/>
            <person name="Yang H.P."/>
            <person name="Yang S.P."/>
            <person name="Yorke J.A."/>
            <person name="Yoshida K."/>
            <person name="Zdobnov E."/>
            <person name="Zhang P."/>
            <person name="Zhang Y."/>
            <person name="Zimin A.V."/>
            <person name="Baldwin J."/>
            <person name="Abdouelleil A."/>
            <person name="Abdulkadir J."/>
            <person name="Abebe A."/>
            <person name="Abera B."/>
            <person name="Abreu J."/>
            <person name="Acer S.C."/>
            <person name="Aftuck L."/>
            <person name="Alexander A."/>
            <person name="An P."/>
            <person name="Anderson E."/>
            <person name="Anderson S."/>
            <person name="Arachi H."/>
            <person name="Azer M."/>
            <person name="Bachantsang P."/>
            <person name="Barry A."/>
            <person name="Bayul T."/>
            <person name="Berlin A."/>
            <person name="Bessette D."/>
            <person name="Bloom T."/>
            <person name="Blye J."/>
            <person name="Boguslavskiy L."/>
            <person name="Bonnet C."/>
            <person name="Boukhgalter B."/>
            <person name="Bourzgui I."/>
            <person name="Brown A."/>
            <person name="Cahill P."/>
            <person name="Channer S."/>
            <person name="Cheshatsang Y."/>
            <person name="Chuda L."/>
            <person name="Citroen M."/>
            <person name="Collymore A."/>
            <person name="Cooke P."/>
            <person name="Costello M."/>
            <person name="D'Aco K."/>
            <person name="Daza R."/>
            <person name="De Haan G."/>
            <person name="DeGray S."/>
            <person name="DeMaso C."/>
            <person name="Dhargay N."/>
            <person name="Dooley K."/>
            <person name="Dooley E."/>
            <person name="Doricent M."/>
            <person name="Dorje P."/>
            <person name="Dorjee K."/>
            <person name="Dupes A."/>
            <person name="Elong R."/>
            <person name="Falk J."/>
            <person name="Farina A."/>
            <person name="Faro S."/>
            <person name="Ferguson D."/>
            <person name="Fisher S."/>
            <person name="Foley C.D."/>
            <person name="Franke A."/>
            <person name="Friedrich D."/>
            <person name="Gadbois L."/>
            <person name="Gearin G."/>
            <person name="Gearin C.R."/>
            <person name="Giannoukos G."/>
            <person name="Goode T."/>
            <person name="Graham J."/>
            <person name="Grandbois E."/>
            <person name="Grewal S."/>
            <person name="Gyaltsen K."/>
            <person name="Hafez N."/>
            <person name="Hagos B."/>
            <person name="Hall J."/>
            <person name="Henson C."/>
            <person name="Hollinger A."/>
            <person name="Honan T."/>
            <person name="Huard M.D."/>
            <person name="Hughes L."/>
            <person name="Hurhula B."/>
            <person name="Husby M.E."/>
            <person name="Kamat A."/>
            <person name="Kanga B."/>
            <person name="Kashin S."/>
            <person name="Khazanovich D."/>
            <person name="Kisner P."/>
            <person name="Lance K."/>
            <person name="Lara M."/>
            <person name="Lee W."/>
            <person name="Lennon N."/>
            <person name="Letendre F."/>
            <person name="LeVine R."/>
            <person name="Lipovsky A."/>
            <person name="Liu X."/>
            <person name="Liu J."/>
            <person name="Liu S."/>
            <person name="Lokyitsang T."/>
            <person name="Lokyitsang Y."/>
            <person name="Lubonja R."/>
            <person name="Lui A."/>
            <person name="MacDonald P."/>
            <person name="Magnisalis V."/>
            <person name="Maru K."/>
            <person name="Matthews C."/>
            <person name="McCusker W."/>
            <person name="McDonough S."/>
            <person name="Mehta T."/>
            <person name="Meldrim J."/>
            <person name="Meneus L."/>
            <person name="Mihai O."/>
            <person name="Mihalev A."/>
            <person name="Mihova T."/>
            <person name="Mittelman R."/>
            <person name="Mlenga V."/>
            <person name="Montmayeur A."/>
            <person name="Mulrain L."/>
            <person name="Navidi A."/>
            <person name="Naylor J."/>
            <person name="Negash T."/>
            <person name="Nguyen T."/>
            <person name="Nguyen N."/>
            <person name="Nicol R."/>
            <person name="Norbu C."/>
            <person name="Norbu N."/>
            <person name="Novod N."/>
            <person name="O'Neill B."/>
            <person name="Osman S."/>
            <person name="Markiewicz E."/>
            <person name="Oyono O.L."/>
            <person name="Patti C."/>
            <person name="Phunkhang P."/>
            <person name="Pierre F."/>
            <person name="Priest M."/>
            <person name="Raghuraman S."/>
            <person name="Rege F."/>
            <person name="Reyes R."/>
            <person name="Rise C."/>
            <person name="Rogov P."/>
            <person name="Ross K."/>
            <person name="Ryan E."/>
            <person name="Settipalli S."/>
            <person name="Shea T."/>
            <person name="Sherpa N."/>
            <person name="Shi L."/>
            <person name="Shih D."/>
            <person name="Sparrow T."/>
            <person name="Spaulding J."/>
            <person name="Stalker J."/>
            <person name="Stange-Thomann N."/>
            <person name="Stavropoulos S."/>
            <person name="Stone C."/>
            <person name="Strader C."/>
            <person name="Tesfaye S."/>
            <person name="Thomson T."/>
            <person name="Thoulutsang Y."/>
            <person name="Thoulutsang D."/>
            <person name="Topham K."/>
            <person name="Topping I."/>
            <person name="Tsamla T."/>
            <person name="Vassiliev H."/>
            <person name="Vo A."/>
            <person name="Wangchuk T."/>
            <person name="Wangdi T."/>
            <person name="Weiand M."/>
            <person name="Wilkinson J."/>
            <person name="Wilson A."/>
            <person name="Yadav S."/>
            <person name="Young G."/>
            <person name="Yu Q."/>
            <person name="Zembek L."/>
            <person name="Zhong D."/>
            <person name="Zimmer A."/>
            <person name="Zwirko Z."/>
            <person name="Jaffe D.B."/>
            <person name="Alvarez P."/>
            <person name="Brockman W."/>
            <person name="Butler J."/>
            <person name="Chin C."/>
            <person name="Gnerre S."/>
            <person name="Grabherr M."/>
            <person name="Kleber M."/>
            <person name="Mauceli E."/>
            <person name="MacCallum I."/>
        </authorList>
    </citation>
    <scope>NUCLEOTIDE SEQUENCE [LARGE SCALE GENOMIC DNA]</scope>
    <source>
        <strain evidence="7">Tucson 15010-1051.87</strain>
    </source>
</reference>
<dbReference type="STRING" id="7244.B4MDN4"/>
<dbReference type="GO" id="GO:0046872">
    <property type="term" value="F:metal ion binding"/>
    <property type="evidence" value="ECO:0007669"/>
    <property type="project" value="UniProtKB-KW"/>
</dbReference>
<evidence type="ECO:0000256" key="3">
    <source>
        <dbReference type="ARBA" id="ARBA00022801"/>
    </source>
</evidence>
<dbReference type="OrthoDB" id="18193at2759"/>
<dbReference type="AlphaFoldDB" id="B4MDN4"/>
<dbReference type="CDD" id="cd06146">
    <property type="entry name" value="mut-7_like_exo"/>
    <property type="match status" value="1"/>
</dbReference>
<gene>
    <name evidence="6" type="primary">Dvir\GJ16284</name>
    <name evidence="6" type="ORF">Dvir_GJ16284</name>
</gene>
<dbReference type="OMA" id="CSNWANR"/>
<keyword evidence="4" id="KW-0269">Exonuclease</keyword>
<dbReference type="FunCoup" id="B4MDN4">
    <property type="interactions" value="639"/>
</dbReference>
<proteinExistence type="predicted"/>
<keyword evidence="3" id="KW-0378">Hydrolase</keyword>
<dbReference type="InterPro" id="IPR036397">
    <property type="entry name" value="RNaseH_sf"/>
</dbReference>
<feature type="domain" description="3'-5' exonuclease" evidence="5">
    <location>
        <begin position="405"/>
        <end position="597"/>
    </location>
</feature>
<keyword evidence="1" id="KW-0540">Nuclease</keyword>
<dbReference type="GO" id="GO:0003676">
    <property type="term" value="F:nucleic acid binding"/>
    <property type="evidence" value="ECO:0007669"/>
    <property type="project" value="InterPro"/>
</dbReference>
<evidence type="ECO:0000256" key="4">
    <source>
        <dbReference type="ARBA" id="ARBA00022839"/>
    </source>
</evidence>
<evidence type="ECO:0000259" key="5">
    <source>
        <dbReference type="SMART" id="SM00474"/>
    </source>
</evidence>
<dbReference type="Proteomes" id="UP000008792">
    <property type="component" value="Unassembled WGS sequence"/>
</dbReference>
<keyword evidence="2" id="KW-0479">Metal-binding</keyword>
<protein>
    <recommendedName>
        <fullName evidence="5">3'-5' exonuclease domain-containing protein</fullName>
    </recommendedName>
</protein>
<dbReference type="InterPro" id="IPR052408">
    <property type="entry name" value="Exonuclease_MUT-7-like"/>
</dbReference>
<dbReference type="GO" id="GO:0006139">
    <property type="term" value="P:nucleobase-containing compound metabolic process"/>
    <property type="evidence" value="ECO:0007669"/>
    <property type="project" value="InterPro"/>
</dbReference>
<dbReference type="GO" id="GO:0008408">
    <property type="term" value="F:3'-5' exonuclease activity"/>
    <property type="evidence" value="ECO:0007669"/>
    <property type="project" value="InterPro"/>
</dbReference>
<sequence length="621" mass="71720">MANRYNAMPAGMESDDEELECMFAHLKIKRLEDITTGAGINGDFDATLDTEFQKFFNVFREKWNMHSKCKSSPYMRQDLINALMRHPNPMLMALKIFANCPDSSNVKNKSLSHFVLDTVCKLQADLPHLSEHCDDNTSMIAFHFVKTTGLTTLNNAMVQAYRIQQIRELLVPKLREMLDNGYYKEVAQWTLNLQLTHQFDMLELAFPLIAQEKLPLAEEYLDQATHQRLPFVKFLDSLLHKDKSVIEMCESTLSRYKNLKVSHHVLSYRPVSKIVARLAKKYGFDDTITPNYKFTKTCSYLHYLYREYEKSRINMASFRELVRVHAYDHALRLDFVAYVAAAAVNGPLESEAIYWYNEFKLRHEDCPPEIKPLISQKVEPPCRAVEPTPTACEVYLGMDLPDECLLIVDTAATFERMLQHLQREQIIYMDSEWMQNVCAQNQLCLLQIATTHNVYLIDCLASRQALHEEHWRALGANVFNNPNILKVGFSMLNDLSVLQRSLPLQLRLHMPHHYLDLRNVWLELKKRHGVELPYGNVNRAGDALTDLSMLCLGKKLNKANQCSNWANRPLRREQILYAAIDARCLLLIYDCLMSCVADINVIVEKCIASNNFLRRGGNNVK</sequence>
<accession>B4MDN4</accession>
<dbReference type="SMART" id="SM00474">
    <property type="entry name" value="35EXOc"/>
    <property type="match status" value="1"/>
</dbReference>
<evidence type="ECO:0000313" key="7">
    <source>
        <dbReference type="Proteomes" id="UP000008792"/>
    </source>
</evidence>
<keyword evidence="7" id="KW-1185">Reference proteome</keyword>
<dbReference type="InParanoid" id="B4MDN4"/>
<dbReference type="Pfam" id="PF01612">
    <property type="entry name" value="DNA_pol_A_exo1"/>
    <property type="match status" value="1"/>
</dbReference>
<dbReference type="eggNOG" id="KOG2207">
    <property type="taxonomic scope" value="Eukaryota"/>
</dbReference>
<dbReference type="KEGG" id="dvi:6635632"/>
<dbReference type="PhylomeDB" id="B4MDN4"/>
<evidence type="ECO:0000256" key="1">
    <source>
        <dbReference type="ARBA" id="ARBA00022722"/>
    </source>
</evidence>
<dbReference type="InterPro" id="IPR012337">
    <property type="entry name" value="RNaseH-like_sf"/>
</dbReference>
<dbReference type="PANTHER" id="PTHR47765:SF2">
    <property type="entry name" value="EXONUCLEASE MUT-7 HOMOLOG"/>
    <property type="match status" value="1"/>
</dbReference>
<dbReference type="InterPro" id="IPR002562">
    <property type="entry name" value="3'-5'_exonuclease_dom"/>
</dbReference>
<name>B4MDN4_DROVI</name>
<dbReference type="PANTHER" id="PTHR47765">
    <property type="entry name" value="3'-5' EXONUCLEASE DOMAIN-CONTAINING PROTEIN"/>
    <property type="match status" value="1"/>
</dbReference>
<organism evidence="6 7">
    <name type="scientific">Drosophila virilis</name>
    <name type="common">Fruit fly</name>
    <dbReference type="NCBI Taxonomy" id="7244"/>
    <lineage>
        <taxon>Eukaryota</taxon>
        <taxon>Metazoa</taxon>
        <taxon>Ecdysozoa</taxon>
        <taxon>Arthropoda</taxon>
        <taxon>Hexapoda</taxon>
        <taxon>Insecta</taxon>
        <taxon>Pterygota</taxon>
        <taxon>Neoptera</taxon>
        <taxon>Endopterygota</taxon>
        <taxon>Diptera</taxon>
        <taxon>Brachycera</taxon>
        <taxon>Muscomorpha</taxon>
        <taxon>Ephydroidea</taxon>
        <taxon>Drosophilidae</taxon>
        <taxon>Drosophila</taxon>
    </lineage>
</organism>